<evidence type="ECO:0000256" key="8">
    <source>
        <dbReference type="PROSITE-ProRule" id="PRU00071"/>
    </source>
</evidence>
<evidence type="ECO:0000256" key="2">
    <source>
        <dbReference type="ARBA" id="ARBA00022771"/>
    </source>
</evidence>
<evidence type="ECO:0000313" key="12">
    <source>
        <dbReference type="EMBL" id="THU68249.1"/>
    </source>
</evidence>
<feature type="region of interest" description="Disordered" evidence="10">
    <location>
        <begin position="235"/>
        <end position="254"/>
    </location>
</feature>
<accession>A0A4S8K0Q9</accession>
<evidence type="ECO:0000256" key="6">
    <source>
        <dbReference type="ARBA" id="ARBA00023163"/>
    </source>
</evidence>
<evidence type="ECO:0000256" key="4">
    <source>
        <dbReference type="ARBA" id="ARBA00023015"/>
    </source>
</evidence>
<evidence type="ECO:0000256" key="9">
    <source>
        <dbReference type="RuleBase" id="RU369094"/>
    </source>
</evidence>
<dbReference type="InterPro" id="IPR045174">
    <property type="entry name" value="Dof"/>
</dbReference>
<keyword evidence="5 8" id="KW-0238">DNA-binding</keyword>
<proteinExistence type="predicted"/>
<comment type="caution">
    <text evidence="12">The sequence shown here is derived from an EMBL/GenBank/DDBJ whole genome shotgun (WGS) entry which is preliminary data.</text>
</comment>
<organism evidence="12 13">
    <name type="scientific">Musa balbisiana</name>
    <name type="common">Banana</name>
    <dbReference type="NCBI Taxonomy" id="52838"/>
    <lineage>
        <taxon>Eukaryota</taxon>
        <taxon>Viridiplantae</taxon>
        <taxon>Streptophyta</taxon>
        <taxon>Embryophyta</taxon>
        <taxon>Tracheophyta</taxon>
        <taxon>Spermatophyta</taxon>
        <taxon>Magnoliopsida</taxon>
        <taxon>Liliopsida</taxon>
        <taxon>Zingiberales</taxon>
        <taxon>Musaceae</taxon>
        <taxon>Musa</taxon>
    </lineage>
</organism>
<keyword evidence="7 8" id="KW-0539">Nucleus</keyword>
<keyword evidence="13" id="KW-1185">Reference proteome</keyword>
<evidence type="ECO:0000256" key="3">
    <source>
        <dbReference type="ARBA" id="ARBA00022833"/>
    </source>
</evidence>
<dbReference type="GO" id="GO:0003677">
    <property type="term" value="F:DNA binding"/>
    <property type="evidence" value="ECO:0007669"/>
    <property type="project" value="UniProtKB-UniRule"/>
</dbReference>
<sequence>MVFPSVPMYLDPPNWNQQLAHQQASSSGVTCQLPPLMAAPQTEGGMVDSIRLGSMADRARLAKVPQPEPGQKCPRCDSTNTKFCYFNNYSLSQPRHFCKTCRRYWTRGGALRNVPVGGGCRRNRRTKSTAGSSSKFSTTATQTGASSSSSSPATSSGLGGATTSHVPLPSHLPFMASLHPLPNFTLTNYAMSFSGIHPANTMEYQLGGSSSSRGPVDGFGLETLRLQQIQQFPLPGGLELPQPPPPAAGEGSGLLEGLVTGQAQTRRSNSGLITQLAKMEDSQQLFDLPERYLNASRNDQLWSGISGGGSSGGAGGWATDLSGFNSSSGGIL</sequence>
<feature type="compositionally biased region" description="Low complexity" evidence="10">
    <location>
        <begin position="137"/>
        <end position="164"/>
    </location>
</feature>
<evidence type="ECO:0000256" key="7">
    <source>
        <dbReference type="ARBA" id="ARBA00023242"/>
    </source>
</evidence>
<dbReference type="PANTHER" id="PTHR31992:SF361">
    <property type="entry name" value="DOF ZINC FINGER PROTEIN"/>
    <property type="match status" value="1"/>
</dbReference>
<evidence type="ECO:0000256" key="1">
    <source>
        <dbReference type="ARBA" id="ARBA00022723"/>
    </source>
</evidence>
<keyword evidence="1 9" id="KW-0479">Metal-binding</keyword>
<dbReference type="GO" id="GO:0008270">
    <property type="term" value="F:zinc ion binding"/>
    <property type="evidence" value="ECO:0007669"/>
    <property type="project" value="UniProtKB-KW"/>
</dbReference>
<evidence type="ECO:0000259" key="11">
    <source>
        <dbReference type="PROSITE" id="PS50884"/>
    </source>
</evidence>
<protein>
    <recommendedName>
        <fullName evidence="9">Dof zinc finger protein</fullName>
    </recommendedName>
</protein>
<evidence type="ECO:0000313" key="13">
    <source>
        <dbReference type="Proteomes" id="UP000317650"/>
    </source>
</evidence>
<dbReference type="STRING" id="52838.A0A4S8K0Q9"/>
<dbReference type="InterPro" id="IPR003851">
    <property type="entry name" value="Znf_Dof"/>
</dbReference>
<comment type="function">
    <text evidence="9">Transcription factor that binds specifically to a 5'-AA[AG]G-3' consensus core sequence.</text>
</comment>
<feature type="region of interest" description="Disordered" evidence="10">
    <location>
        <begin position="115"/>
        <end position="164"/>
    </location>
</feature>
<keyword evidence="4 9" id="KW-0805">Transcription regulation</keyword>
<dbReference type="PROSITE" id="PS01361">
    <property type="entry name" value="ZF_DOF_1"/>
    <property type="match status" value="1"/>
</dbReference>
<dbReference type="EMBL" id="PYDT01000002">
    <property type="protein sequence ID" value="THU68249.1"/>
    <property type="molecule type" value="Genomic_DNA"/>
</dbReference>
<keyword evidence="2 8" id="KW-0863">Zinc-finger</keyword>
<feature type="domain" description="Dof-type" evidence="11">
    <location>
        <begin position="71"/>
        <end position="125"/>
    </location>
</feature>
<dbReference type="Pfam" id="PF02701">
    <property type="entry name" value="Zn_ribbon_Dof"/>
    <property type="match status" value="1"/>
</dbReference>
<dbReference type="PROSITE" id="PS50884">
    <property type="entry name" value="ZF_DOF_2"/>
    <property type="match status" value="1"/>
</dbReference>
<dbReference type="GO" id="GO:0003700">
    <property type="term" value="F:DNA-binding transcription factor activity"/>
    <property type="evidence" value="ECO:0007669"/>
    <property type="project" value="UniProtKB-UniRule"/>
</dbReference>
<keyword evidence="6 9" id="KW-0804">Transcription</keyword>
<reference evidence="12 13" key="1">
    <citation type="journal article" date="2019" name="Nat. Plants">
        <title>Genome sequencing of Musa balbisiana reveals subgenome evolution and function divergence in polyploid bananas.</title>
        <authorList>
            <person name="Yao X."/>
        </authorList>
    </citation>
    <scope>NUCLEOTIDE SEQUENCE [LARGE SCALE GENOMIC DNA]</scope>
    <source>
        <strain evidence="13">cv. DH-PKW</strain>
        <tissue evidence="12">Leaves</tissue>
    </source>
</reference>
<gene>
    <name evidence="12" type="ORF">C4D60_Mb08t01930</name>
</gene>
<dbReference type="AlphaFoldDB" id="A0A4S8K0Q9"/>
<name>A0A4S8K0Q9_MUSBA</name>
<keyword evidence="3 9" id="KW-0862">Zinc</keyword>
<evidence type="ECO:0000256" key="5">
    <source>
        <dbReference type="ARBA" id="ARBA00023125"/>
    </source>
</evidence>
<dbReference type="PANTHER" id="PTHR31992">
    <property type="entry name" value="DOF ZINC FINGER PROTEIN DOF1.4-RELATED"/>
    <property type="match status" value="1"/>
</dbReference>
<comment type="subcellular location">
    <subcellularLocation>
        <location evidence="8 9">Nucleus</location>
    </subcellularLocation>
</comment>
<dbReference type="GO" id="GO:0005634">
    <property type="term" value="C:nucleus"/>
    <property type="evidence" value="ECO:0007669"/>
    <property type="project" value="UniProtKB-SubCell"/>
</dbReference>
<dbReference type="Proteomes" id="UP000317650">
    <property type="component" value="Chromosome 8"/>
</dbReference>
<evidence type="ECO:0000256" key="10">
    <source>
        <dbReference type="SAM" id="MobiDB-lite"/>
    </source>
</evidence>